<feature type="transmembrane region" description="Helical" evidence="7">
    <location>
        <begin position="134"/>
        <end position="152"/>
    </location>
</feature>
<feature type="transmembrane region" description="Helical" evidence="7">
    <location>
        <begin position="158"/>
        <end position="181"/>
    </location>
</feature>
<evidence type="ECO:0000313" key="10">
    <source>
        <dbReference type="Proteomes" id="UP000519004"/>
    </source>
</evidence>
<evidence type="ECO:0000256" key="1">
    <source>
        <dbReference type="ARBA" id="ARBA00004651"/>
    </source>
</evidence>
<keyword evidence="10" id="KW-1185">Reference proteome</keyword>
<dbReference type="PANTHER" id="PTHR23517:SF2">
    <property type="entry name" value="MULTIDRUG RESISTANCE PROTEIN MDTH"/>
    <property type="match status" value="1"/>
</dbReference>
<evidence type="ECO:0000313" key="9">
    <source>
        <dbReference type="EMBL" id="MBB5015967.1"/>
    </source>
</evidence>
<feature type="transmembrane region" description="Helical" evidence="7">
    <location>
        <begin position="335"/>
        <end position="358"/>
    </location>
</feature>
<organism evidence="9 10">
    <name type="scientific">Rehaibacterium terrae</name>
    <dbReference type="NCBI Taxonomy" id="1341696"/>
    <lineage>
        <taxon>Bacteria</taxon>
        <taxon>Pseudomonadati</taxon>
        <taxon>Pseudomonadota</taxon>
        <taxon>Gammaproteobacteria</taxon>
        <taxon>Lysobacterales</taxon>
        <taxon>Lysobacteraceae</taxon>
        <taxon>Rehaibacterium</taxon>
    </lineage>
</organism>
<sequence length="394" mass="40160">MERLNALEWRTALSLASVVGLRMFGLFLLLPVFALAARDLPGATPLLIGLALGVYGIGQALCQVPLGWLSDRIGRKPAITLGLLAFALGSVVAAQADSIHGIILGRALQGAGAVAGAGLALAADLTRPDQRGKVMGLIGVSIGGAFLLALVLGPPLFALGGLAGLFGLMTGLALGSLFLLWTVVPPAPRLQAAPGPRGALRLVLADPALRAMQIAVFVLHAALTASFVGLPLLLLDDIGLAVGEHWKLYLPVLLASALAMGALLSRGGARAPLRLILAVVPVLGAALALFALAGRDLWLLGAVAFVFFTAFNLLEASLPTLTSRLAPAELRGTALGAYSTAQFLGAFAGGVLGGWALGEFGRDGMFVLMALVVLASWPLLARLNGPAAAVEEGA</sequence>
<keyword evidence="3" id="KW-1003">Cell membrane</keyword>
<evidence type="ECO:0000256" key="6">
    <source>
        <dbReference type="ARBA" id="ARBA00023136"/>
    </source>
</evidence>
<protein>
    <submittedName>
        <fullName evidence="9">MFS family permease</fullName>
    </submittedName>
</protein>
<dbReference type="PANTHER" id="PTHR23517">
    <property type="entry name" value="RESISTANCE PROTEIN MDTM, PUTATIVE-RELATED-RELATED"/>
    <property type="match status" value="1"/>
</dbReference>
<accession>A0A7W7Y0S1</accession>
<proteinExistence type="predicted"/>
<dbReference type="Proteomes" id="UP000519004">
    <property type="component" value="Unassembled WGS sequence"/>
</dbReference>
<dbReference type="InterPro" id="IPR036259">
    <property type="entry name" value="MFS_trans_sf"/>
</dbReference>
<evidence type="ECO:0000256" key="5">
    <source>
        <dbReference type="ARBA" id="ARBA00022989"/>
    </source>
</evidence>
<feature type="transmembrane region" description="Helical" evidence="7">
    <location>
        <begin position="46"/>
        <end position="66"/>
    </location>
</feature>
<dbReference type="Gene3D" id="1.20.1250.20">
    <property type="entry name" value="MFS general substrate transporter like domains"/>
    <property type="match status" value="1"/>
</dbReference>
<evidence type="ECO:0000256" key="2">
    <source>
        <dbReference type="ARBA" id="ARBA00022448"/>
    </source>
</evidence>
<comment type="subcellular location">
    <subcellularLocation>
        <location evidence="1">Cell membrane</location>
        <topology evidence="1">Multi-pass membrane protein</topology>
    </subcellularLocation>
</comment>
<comment type="caution">
    <text evidence="9">The sequence shown here is derived from an EMBL/GenBank/DDBJ whole genome shotgun (WGS) entry which is preliminary data.</text>
</comment>
<dbReference type="InterPro" id="IPR011701">
    <property type="entry name" value="MFS"/>
</dbReference>
<dbReference type="PROSITE" id="PS00216">
    <property type="entry name" value="SUGAR_TRANSPORT_1"/>
    <property type="match status" value="1"/>
</dbReference>
<keyword evidence="4 7" id="KW-0812">Transmembrane</keyword>
<dbReference type="InterPro" id="IPR005829">
    <property type="entry name" value="Sugar_transporter_CS"/>
</dbReference>
<keyword evidence="6 7" id="KW-0472">Membrane</keyword>
<keyword evidence="5 7" id="KW-1133">Transmembrane helix</keyword>
<feature type="transmembrane region" description="Helical" evidence="7">
    <location>
        <begin position="102"/>
        <end position="122"/>
    </location>
</feature>
<dbReference type="GO" id="GO:0022857">
    <property type="term" value="F:transmembrane transporter activity"/>
    <property type="evidence" value="ECO:0007669"/>
    <property type="project" value="InterPro"/>
</dbReference>
<dbReference type="SUPFAM" id="SSF103473">
    <property type="entry name" value="MFS general substrate transporter"/>
    <property type="match status" value="1"/>
</dbReference>
<feature type="transmembrane region" description="Helical" evidence="7">
    <location>
        <begin position="297"/>
        <end position="314"/>
    </location>
</feature>
<feature type="transmembrane region" description="Helical" evidence="7">
    <location>
        <begin position="271"/>
        <end position="291"/>
    </location>
</feature>
<dbReference type="InterPro" id="IPR050171">
    <property type="entry name" value="MFS_Transporters"/>
</dbReference>
<dbReference type="GO" id="GO:0005886">
    <property type="term" value="C:plasma membrane"/>
    <property type="evidence" value="ECO:0007669"/>
    <property type="project" value="UniProtKB-SubCell"/>
</dbReference>
<keyword evidence="2" id="KW-0813">Transport</keyword>
<evidence type="ECO:0000256" key="4">
    <source>
        <dbReference type="ARBA" id="ARBA00022692"/>
    </source>
</evidence>
<feature type="transmembrane region" description="Helical" evidence="7">
    <location>
        <begin position="12"/>
        <end position="34"/>
    </location>
</feature>
<feature type="transmembrane region" description="Helical" evidence="7">
    <location>
        <begin position="78"/>
        <end position="96"/>
    </location>
</feature>
<feature type="domain" description="Major facilitator superfamily (MFS) profile" evidence="8">
    <location>
        <begin position="11"/>
        <end position="388"/>
    </location>
</feature>
<dbReference type="InterPro" id="IPR020846">
    <property type="entry name" value="MFS_dom"/>
</dbReference>
<dbReference type="AlphaFoldDB" id="A0A7W7Y0S1"/>
<reference evidence="9 10" key="1">
    <citation type="submission" date="2020-08" db="EMBL/GenBank/DDBJ databases">
        <title>Genomic Encyclopedia of Type Strains, Phase IV (KMG-IV): sequencing the most valuable type-strain genomes for metagenomic binning, comparative biology and taxonomic classification.</title>
        <authorList>
            <person name="Goeker M."/>
        </authorList>
    </citation>
    <scope>NUCLEOTIDE SEQUENCE [LARGE SCALE GENOMIC DNA]</scope>
    <source>
        <strain evidence="9 10">DSM 25897</strain>
    </source>
</reference>
<dbReference type="Pfam" id="PF07690">
    <property type="entry name" value="MFS_1"/>
    <property type="match status" value="1"/>
</dbReference>
<feature type="transmembrane region" description="Helical" evidence="7">
    <location>
        <begin position="246"/>
        <end position="264"/>
    </location>
</feature>
<dbReference type="RefSeq" id="WP_246417278.1">
    <property type="nucleotide sequence ID" value="NZ_JACHHX010000012.1"/>
</dbReference>
<gene>
    <name evidence="9" type="ORF">HNQ58_001877</name>
</gene>
<evidence type="ECO:0000256" key="7">
    <source>
        <dbReference type="SAM" id="Phobius"/>
    </source>
</evidence>
<name>A0A7W7Y0S1_9GAMM</name>
<feature type="transmembrane region" description="Helical" evidence="7">
    <location>
        <begin position="214"/>
        <end position="234"/>
    </location>
</feature>
<evidence type="ECO:0000259" key="8">
    <source>
        <dbReference type="PROSITE" id="PS50850"/>
    </source>
</evidence>
<dbReference type="EMBL" id="JACHHX010000012">
    <property type="protein sequence ID" value="MBB5015967.1"/>
    <property type="molecule type" value="Genomic_DNA"/>
</dbReference>
<evidence type="ECO:0000256" key="3">
    <source>
        <dbReference type="ARBA" id="ARBA00022475"/>
    </source>
</evidence>
<feature type="transmembrane region" description="Helical" evidence="7">
    <location>
        <begin position="364"/>
        <end position="381"/>
    </location>
</feature>
<dbReference type="PROSITE" id="PS50850">
    <property type="entry name" value="MFS"/>
    <property type="match status" value="1"/>
</dbReference>